<evidence type="ECO:0000256" key="1">
    <source>
        <dbReference type="SAM" id="Coils"/>
    </source>
</evidence>
<comment type="caution">
    <text evidence="2">The sequence shown here is derived from an EMBL/GenBank/DDBJ whole genome shotgun (WGS) entry which is preliminary data.</text>
</comment>
<dbReference type="RefSeq" id="WP_150969668.1">
    <property type="nucleotide sequence ID" value="NZ_VZDO01000007.1"/>
</dbReference>
<sequence length="70" mass="8323">MRLHESRIERAERRVREAEANVDRQKQRLAAIEARGDRQAFRSGREVLQSFKDALHAMKLRLKEARRQPV</sequence>
<reference evidence="2 3" key="1">
    <citation type="submission" date="2019-09" db="EMBL/GenBank/DDBJ databases">
        <title>YIM 132180 draft genome.</title>
        <authorList>
            <person name="Zhang K."/>
        </authorList>
    </citation>
    <scope>NUCLEOTIDE SEQUENCE [LARGE SCALE GENOMIC DNA]</scope>
    <source>
        <strain evidence="2 3">YIM 132180</strain>
    </source>
</reference>
<protein>
    <submittedName>
        <fullName evidence="2">Uncharacterized protein</fullName>
    </submittedName>
</protein>
<proteinExistence type="predicted"/>
<accession>A0A7V7PPU2</accession>
<dbReference type="EMBL" id="VZDO01000007">
    <property type="protein sequence ID" value="KAB0679977.1"/>
    <property type="molecule type" value="Genomic_DNA"/>
</dbReference>
<organism evidence="2 3">
    <name type="scientific">Plantimonas leprariae</name>
    <dbReference type="NCBI Taxonomy" id="2615207"/>
    <lineage>
        <taxon>Bacteria</taxon>
        <taxon>Pseudomonadati</taxon>
        <taxon>Pseudomonadota</taxon>
        <taxon>Alphaproteobacteria</taxon>
        <taxon>Hyphomicrobiales</taxon>
        <taxon>Aurantimonadaceae</taxon>
        <taxon>Plantimonas</taxon>
    </lineage>
</organism>
<dbReference type="Proteomes" id="UP000432089">
    <property type="component" value="Unassembled WGS sequence"/>
</dbReference>
<feature type="coiled-coil region" evidence="1">
    <location>
        <begin position="1"/>
        <end position="68"/>
    </location>
</feature>
<evidence type="ECO:0000313" key="3">
    <source>
        <dbReference type="Proteomes" id="UP000432089"/>
    </source>
</evidence>
<gene>
    <name evidence="2" type="ORF">F6X38_10415</name>
</gene>
<name>A0A7V7PPU2_9HYPH</name>
<dbReference type="AlphaFoldDB" id="A0A7V7PPU2"/>
<evidence type="ECO:0000313" key="2">
    <source>
        <dbReference type="EMBL" id="KAB0679977.1"/>
    </source>
</evidence>
<keyword evidence="1" id="KW-0175">Coiled coil</keyword>
<keyword evidence="3" id="KW-1185">Reference proteome</keyword>